<organism evidence="3 4">
    <name type="scientific">Kocuria dechangensis</name>
    <dbReference type="NCBI Taxonomy" id="1176249"/>
    <lineage>
        <taxon>Bacteria</taxon>
        <taxon>Bacillati</taxon>
        <taxon>Actinomycetota</taxon>
        <taxon>Actinomycetes</taxon>
        <taxon>Micrococcales</taxon>
        <taxon>Micrococcaceae</taxon>
        <taxon>Kocuria</taxon>
    </lineage>
</organism>
<accession>A0A917LPZ7</accession>
<evidence type="ECO:0000313" key="4">
    <source>
        <dbReference type="Proteomes" id="UP000638848"/>
    </source>
</evidence>
<reference evidence="3" key="1">
    <citation type="journal article" date="2014" name="Int. J. Syst. Evol. Microbiol.">
        <title>Complete genome sequence of Corynebacterium casei LMG S-19264T (=DSM 44701T), isolated from a smear-ripened cheese.</title>
        <authorList>
            <consortium name="US DOE Joint Genome Institute (JGI-PGF)"/>
            <person name="Walter F."/>
            <person name="Albersmeier A."/>
            <person name="Kalinowski J."/>
            <person name="Ruckert C."/>
        </authorList>
    </citation>
    <scope>NUCLEOTIDE SEQUENCE</scope>
    <source>
        <strain evidence="3">CGMCC 1.12187</strain>
    </source>
</reference>
<feature type="transmembrane region" description="Helical" evidence="2">
    <location>
        <begin position="20"/>
        <end position="38"/>
    </location>
</feature>
<keyword evidence="2" id="KW-0812">Transmembrane</keyword>
<protein>
    <recommendedName>
        <fullName evidence="5">PH domain-containing protein</fullName>
    </recommendedName>
</protein>
<proteinExistence type="predicted"/>
<gene>
    <name evidence="3" type="ORF">GCM10011374_11270</name>
</gene>
<evidence type="ECO:0000256" key="2">
    <source>
        <dbReference type="SAM" id="Phobius"/>
    </source>
</evidence>
<keyword evidence="2" id="KW-1133">Transmembrane helix</keyword>
<sequence>MSTRHGRPEDAGAPLVLRPASARAIPVLVWALCGYLLADALVRGAWDVALGGLPWLALGSVVVHAVLWRPRLEIHRDRVVVVNPLREYELPFGELDDVRVGPAVSVSWRGRRIQVWNGPGLGRGRPGSRGTTSGHPLSRAWHSHLDHRAEDPAGPNAPSGRSRVHAGEWVLVAVLAAVCVAGTAG</sequence>
<dbReference type="Proteomes" id="UP000638848">
    <property type="component" value="Unassembled WGS sequence"/>
</dbReference>
<dbReference type="RefSeq" id="WP_188535099.1">
    <property type="nucleotide sequence ID" value="NZ_BMEQ01000004.1"/>
</dbReference>
<evidence type="ECO:0000256" key="1">
    <source>
        <dbReference type="SAM" id="MobiDB-lite"/>
    </source>
</evidence>
<dbReference type="EMBL" id="BMEQ01000004">
    <property type="protein sequence ID" value="GGG50423.1"/>
    <property type="molecule type" value="Genomic_DNA"/>
</dbReference>
<evidence type="ECO:0008006" key="5">
    <source>
        <dbReference type="Google" id="ProtNLM"/>
    </source>
</evidence>
<evidence type="ECO:0000313" key="3">
    <source>
        <dbReference type="EMBL" id="GGG50423.1"/>
    </source>
</evidence>
<dbReference type="AlphaFoldDB" id="A0A917LPZ7"/>
<keyword evidence="2" id="KW-0472">Membrane</keyword>
<name>A0A917LPZ7_9MICC</name>
<keyword evidence="4" id="KW-1185">Reference proteome</keyword>
<reference evidence="3" key="2">
    <citation type="submission" date="2020-09" db="EMBL/GenBank/DDBJ databases">
        <authorList>
            <person name="Sun Q."/>
            <person name="Zhou Y."/>
        </authorList>
    </citation>
    <scope>NUCLEOTIDE SEQUENCE</scope>
    <source>
        <strain evidence="3">CGMCC 1.12187</strain>
    </source>
</reference>
<feature type="transmembrane region" description="Helical" evidence="2">
    <location>
        <begin position="44"/>
        <end position="68"/>
    </location>
</feature>
<feature type="region of interest" description="Disordered" evidence="1">
    <location>
        <begin position="119"/>
        <end position="139"/>
    </location>
</feature>
<comment type="caution">
    <text evidence="3">The sequence shown here is derived from an EMBL/GenBank/DDBJ whole genome shotgun (WGS) entry which is preliminary data.</text>
</comment>